<sequence>MIVTWVATKDLAERAKSAVRNKIGNRKEERPDSSHTTPTFPLASFAPGPMEKVMLTASKSAAISSSTKYPSSKKF</sequence>
<evidence type="ECO:0000313" key="2">
    <source>
        <dbReference type="EMBL" id="CAJ0572300.1"/>
    </source>
</evidence>
<dbReference type="AlphaFoldDB" id="A0AA36CPA3"/>
<evidence type="ECO:0000256" key="1">
    <source>
        <dbReference type="SAM" id="MobiDB-lite"/>
    </source>
</evidence>
<evidence type="ECO:0000313" key="3">
    <source>
        <dbReference type="Proteomes" id="UP001177023"/>
    </source>
</evidence>
<gene>
    <name evidence="2" type="ORF">MSPICULIGERA_LOCUS10689</name>
</gene>
<keyword evidence="3" id="KW-1185">Reference proteome</keyword>
<feature type="non-terminal residue" evidence="2">
    <location>
        <position position="1"/>
    </location>
</feature>
<name>A0AA36CPA3_9BILA</name>
<comment type="caution">
    <text evidence="2">The sequence shown here is derived from an EMBL/GenBank/DDBJ whole genome shotgun (WGS) entry which is preliminary data.</text>
</comment>
<accession>A0AA36CPA3</accession>
<dbReference type="Proteomes" id="UP001177023">
    <property type="component" value="Unassembled WGS sequence"/>
</dbReference>
<dbReference type="EMBL" id="CATQJA010002595">
    <property type="protein sequence ID" value="CAJ0572300.1"/>
    <property type="molecule type" value="Genomic_DNA"/>
</dbReference>
<reference evidence="2" key="1">
    <citation type="submission" date="2023-06" db="EMBL/GenBank/DDBJ databases">
        <authorList>
            <person name="Delattre M."/>
        </authorList>
    </citation>
    <scope>NUCLEOTIDE SEQUENCE</scope>
    <source>
        <strain evidence="2">AF72</strain>
    </source>
</reference>
<protein>
    <submittedName>
        <fullName evidence="2">Uncharacterized protein</fullName>
    </submittedName>
</protein>
<organism evidence="2 3">
    <name type="scientific">Mesorhabditis spiculigera</name>
    <dbReference type="NCBI Taxonomy" id="96644"/>
    <lineage>
        <taxon>Eukaryota</taxon>
        <taxon>Metazoa</taxon>
        <taxon>Ecdysozoa</taxon>
        <taxon>Nematoda</taxon>
        <taxon>Chromadorea</taxon>
        <taxon>Rhabditida</taxon>
        <taxon>Rhabditina</taxon>
        <taxon>Rhabditomorpha</taxon>
        <taxon>Rhabditoidea</taxon>
        <taxon>Rhabditidae</taxon>
        <taxon>Mesorhabditinae</taxon>
        <taxon>Mesorhabditis</taxon>
    </lineage>
</organism>
<feature type="region of interest" description="Disordered" evidence="1">
    <location>
        <begin position="21"/>
        <end position="40"/>
    </location>
</feature>
<proteinExistence type="predicted"/>